<protein>
    <submittedName>
        <fullName evidence="1">Uncharacterized protein</fullName>
    </submittedName>
</protein>
<reference evidence="1" key="1">
    <citation type="submission" date="2023-01" db="EMBL/GenBank/DDBJ databases">
        <title>Metagenome sequencing of chrysophaentin producing Chrysophaeum taylorii.</title>
        <authorList>
            <person name="Davison J."/>
            <person name="Bewley C."/>
        </authorList>
    </citation>
    <scope>NUCLEOTIDE SEQUENCE</scope>
    <source>
        <strain evidence="1">NIES-1699</strain>
    </source>
</reference>
<dbReference type="EMBL" id="JAQMWT010000407">
    <property type="protein sequence ID" value="KAJ8601727.1"/>
    <property type="molecule type" value="Genomic_DNA"/>
</dbReference>
<keyword evidence="2" id="KW-1185">Reference proteome</keyword>
<sequence length="141" mass="15171">MNKTGAMLGAAGLVPFVATSRPCREYVDPVLKPLRKWRPSLNATELQVTYGCCILSFLGGPHWFTKPLWAVTPPLIAWPAASMPAPASLDLLSIGFVAAFVADATFAALRLVPRTYLLLRAPLTLVAVGALQSNHPARKFS</sequence>
<dbReference type="Proteomes" id="UP001230188">
    <property type="component" value="Unassembled WGS sequence"/>
</dbReference>
<name>A0AAD7UB91_9STRA</name>
<dbReference type="AlphaFoldDB" id="A0AAD7UB91"/>
<organism evidence="1 2">
    <name type="scientific">Chrysophaeum taylorii</name>
    <dbReference type="NCBI Taxonomy" id="2483200"/>
    <lineage>
        <taxon>Eukaryota</taxon>
        <taxon>Sar</taxon>
        <taxon>Stramenopiles</taxon>
        <taxon>Ochrophyta</taxon>
        <taxon>Pelagophyceae</taxon>
        <taxon>Pelagomonadales</taxon>
        <taxon>Pelagomonadaceae</taxon>
        <taxon>Chrysophaeum</taxon>
    </lineage>
</organism>
<dbReference type="Pfam" id="PF11911">
    <property type="entry name" value="DUF3429"/>
    <property type="match status" value="1"/>
</dbReference>
<accession>A0AAD7UB91</accession>
<proteinExistence type="predicted"/>
<dbReference type="PANTHER" id="PTHR15887:SF1">
    <property type="entry name" value="TRANSMEMBRANE PROTEIN 69"/>
    <property type="match status" value="1"/>
</dbReference>
<dbReference type="InterPro" id="IPR021836">
    <property type="entry name" value="DUF3429"/>
</dbReference>
<comment type="caution">
    <text evidence="1">The sequence shown here is derived from an EMBL/GenBank/DDBJ whole genome shotgun (WGS) entry which is preliminary data.</text>
</comment>
<evidence type="ECO:0000313" key="2">
    <source>
        <dbReference type="Proteomes" id="UP001230188"/>
    </source>
</evidence>
<dbReference type="PANTHER" id="PTHR15887">
    <property type="entry name" value="TRANSMEMBRANE PROTEIN 69"/>
    <property type="match status" value="1"/>
</dbReference>
<evidence type="ECO:0000313" key="1">
    <source>
        <dbReference type="EMBL" id="KAJ8601727.1"/>
    </source>
</evidence>
<gene>
    <name evidence="1" type="ORF">CTAYLR_003206</name>
</gene>